<gene>
    <name evidence="1" type="ORF">GON05_16510</name>
</gene>
<protein>
    <recommendedName>
        <fullName evidence="3">Adhesin domain-containing protein</fullName>
    </recommendedName>
</protein>
<evidence type="ECO:0000313" key="2">
    <source>
        <dbReference type="Proteomes" id="UP000467637"/>
    </source>
</evidence>
<comment type="caution">
    <text evidence="1">The sequence shown here is derived from an EMBL/GenBank/DDBJ whole genome shotgun (WGS) entry which is preliminary data.</text>
</comment>
<keyword evidence="2" id="KW-1185">Reference proteome</keyword>
<dbReference type="EMBL" id="WSEM01000016">
    <property type="protein sequence ID" value="MVQ36221.1"/>
    <property type="molecule type" value="Genomic_DNA"/>
</dbReference>
<evidence type="ECO:0008006" key="3">
    <source>
        <dbReference type="Google" id="ProtNLM"/>
    </source>
</evidence>
<proteinExistence type="predicted"/>
<dbReference type="Proteomes" id="UP000467637">
    <property type="component" value="Unassembled WGS sequence"/>
</dbReference>
<sequence>MDKIKLNLNRNGDAVNVSVESDIRVSIGSTFRNLNLKLELPEQEYSSFVLESNNGYTNISELSADTIILIGHSGKMDMRGLTTGTLTSHVDSGDSDINGSIR</sequence>
<name>A0ABW9U9U7_9BACL</name>
<organism evidence="1 2">
    <name type="scientific">Paenibacillus anseongense</name>
    <dbReference type="NCBI Taxonomy" id="2682845"/>
    <lineage>
        <taxon>Bacteria</taxon>
        <taxon>Bacillati</taxon>
        <taxon>Bacillota</taxon>
        <taxon>Bacilli</taxon>
        <taxon>Bacillales</taxon>
        <taxon>Paenibacillaceae</taxon>
        <taxon>Paenibacillus</taxon>
    </lineage>
</organism>
<evidence type="ECO:0000313" key="1">
    <source>
        <dbReference type="EMBL" id="MVQ36221.1"/>
    </source>
</evidence>
<reference evidence="1 2" key="1">
    <citation type="submission" date="2019-12" db="EMBL/GenBank/DDBJ databases">
        <authorList>
            <person name="Huq M.A."/>
        </authorList>
    </citation>
    <scope>NUCLEOTIDE SEQUENCE [LARGE SCALE GENOMIC DNA]</scope>
    <source>
        <strain evidence="1 2">MAH-34</strain>
    </source>
</reference>
<accession>A0ABW9U9U7</accession>